<dbReference type="Pfam" id="PF13505">
    <property type="entry name" value="OMP_b-brl"/>
    <property type="match status" value="1"/>
</dbReference>
<keyword evidence="1 3" id="KW-0732">Signal</keyword>
<dbReference type="Gene3D" id="2.40.160.20">
    <property type="match status" value="1"/>
</dbReference>
<protein>
    <submittedName>
        <fullName evidence="5">Outer membrane beta-barrel protein</fullName>
    </submittedName>
</protein>
<dbReference type="AlphaFoldDB" id="A0A7G9SGP7"/>
<feature type="compositionally biased region" description="Polar residues" evidence="2">
    <location>
        <begin position="285"/>
        <end position="299"/>
    </location>
</feature>
<feature type="region of interest" description="Disordered" evidence="2">
    <location>
        <begin position="235"/>
        <end position="302"/>
    </location>
</feature>
<feature type="compositionally biased region" description="Low complexity" evidence="2">
    <location>
        <begin position="270"/>
        <end position="283"/>
    </location>
</feature>
<evidence type="ECO:0000256" key="3">
    <source>
        <dbReference type="SAM" id="SignalP"/>
    </source>
</evidence>
<evidence type="ECO:0000256" key="1">
    <source>
        <dbReference type="ARBA" id="ARBA00022729"/>
    </source>
</evidence>
<feature type="chain" id="PRO_5028974632" evidence="3">
    <location>
        <begin position="22"/>
        <end position="322"/>
    </location>
</feature>
<keyword evidence="6" id="KW-1185">Reference proteome</keyword>
<dbReference type="KEGG" id="slut:H9L13_10325"/>
<reference evidence="5 6" key="1">
    <citation type="submission" date="2020-08" db="EMBL/GenBank/DDBJ databases">
        <title>Genome sequence of Sphingomonas lutea KCTC 23642T.</title>
        <authorList>
            <person name="Hyun D.-W."/>
            <person name="Bae J.-W."/>
        </authorList>
    </citation>
    <scope>NUCLEOTIDE SEQUENCE [LARGE SCALE GENOMIC DNA]</scope>
    <source>
        <strain evidence="5 6">KCTC 23642</strain>
    </source>
</reference>
<dbReference type="SUPFAM" id="SSF56925">
    <property type="entry name" value="OMPA-like"/>
    <property type="match status" value="1"/>
</dbReference>
<dbReference type="InterPro" id="IPR027385">
    <property type="entry name" value="Beta-barrel_OMP"/>
</dbReference>
<evidence type="ECO:0000313" key="6">
    <source>
        <dbReference type="Proteomes" id="UP000515971"/>
    </source>
</evidence>
<dbReference type="Proteomes" id="UP000515971">
    <property type="component" value="Chromosome"/>
</dbReference>
<dbReference type="InterPro" id="IPR011250">
    <property type="entry name" value="OMP/PagP_B-barrel"/>
</dbReference>
<sequence length="322" mass="33911">MRKLAIAVALASTALATPAVARDDSFYVGLEGGLMVVEDMAIEVTPRDTGITFPYIADHRYGWDVDAIAGYDFGSVRVEAELGYKTAGVDEVRTTTEGFDADGEGTALSLMGNVLFEFGDDDGMTGYAGGGVGVANVKYDIDLDDLPPFGGVEFSDSHTRFAWQAILGVKWALGPNVDLGLKYRFFNVQRLRYETDSPALSTGQDITDFTTSDVTARFRSHSLLASLIYNFASAPPPPPPRRLRPAASAASGDADVPGRYGDPGDGRLPGSAASASAAAAGAGTRSVSTAKRNTGSGTSPGPVFFCAQRTRAFAVPRLRARS</sequence>
<evidence type="ECO:0000313" key="5">
    <source>
        <dbReference type="EMBL" id="QNN67022.1"/>
    </source>
</evidence>
<evidence type="ECO:0000259" key="4">
    <source>
        <dbReference type="Pfam" id="PF13505"/>
    </source>
</evidence>
<dbReference type="EMBL" id="CP060718">
    <property type="protein sequence ID" value="QNN67022.1"/>
    <property type="molecule type" value="Genomic_DNA"/>
</dbReference>
<gene>
    <name evidence="5" type="ORF">H9L13_10325</name>
</gene>
<evidence type="ECO:0000256" key="2">
    <source>
        <dbReference type="SAM" id="MobiDB-lite"/>
    </source>
</evidence>
<feature type="domain" description="Outer membrane protein beta-barrel" evidence="4">
    <location>
        <begin position="7"/>
        <end position="202"/>
    </location>
</feature>
<proteinExistence type="predicted"/>
<organism evidence="5 6">
    <name type="scientific">Sphingomonas lutea</name>
    <dbReference type="NCBI Taxonomy" id="1045317"/>
    <lineage>
        <taxon>Bacteria</taxon>
        <taxon>Pseudomonadati</taxon>
        <taxon>Pseudomonadota</taxon>
        <taxon>Alphaproteobacteria</taxon>
        <taxon>Sphingomonadales</taxon>
        <taxon>Sphingomonadaceae</taxon>
        <taxon>Sphingomonas</taxon>
    </lineage>
</organism>
<dbReference type="RefSeq" id="WP_187537614.1">
    <property type="nucleotide sequence ID" value="NZ_CP060718.1"/>
</dbReference>
<name>A0A7G9SGP7_9SPHN</name>
<accession>A0A7G9SGP7</accession>
<feature type="signal peptide" evidence="3">
    <location>
        <begin position="1"/>
        <end position="21"/>
    </location>
</feature>